<feature type="transmembrane region" description="Helical" evidence="11">
    <location>
        <begin position="132"/>
        <end position="153"/>
    </location>
</feature>
<dbReference type="SUPFAM" id="SSF81321">
    <property type="entry name" value="Family A G protein-coupled receptor-like"/>
    <property type="match status" value="1"/>
</dbReference>
<keyword evidence="9" id="KW-0807">Transducer</keyword>
<dbReference type="Pfam" id="PF00001">
    <property type="entry name" value="7tm_1"/>
    <property type="match status" value="1"/>
</dbReference>
<evidence type="ECO:0000256" key="4">
    <source>
        <dbReference type="ARBA" id="ARBA00022989"/>
    </source>
</evidence>
<dbReference type="OrthoDB" id="5987098at2759"/>
<dbReference type="InParanoid" id="A7S2T9"/>
<evidence type="ECO:0000256" key="1">
    <source>
        <dbReference type="ARBA" id="ARBA00004651"/>
    </source>
</evidence>
<dbReference type="Gene3D" id="1.20.1070.10">
    <property type="entry name" value="Rhodopsin 7-helix transmembrane proteins"/>
    <property type="match status" value="1"/>
</dbReference>
<dbReference type="PRINTS" id="PR00237">
    <property type="entry name" value="GPCRRHODOPSN"/>
</dbReference>
<dbReference type="FunFam" id="1.20.1070.10:FF:000919">
    <property type="entry name" value="Predicted protein"/>
    <property type="match status" value="1"/>
</dbReference>
<evidence type="ECO:0000256" key="7">
    <source>
        <dbReference type="ARBA" id="ARBA00023170"/>
    </source>
</evidence>
<proteinExistence type="predicted"/>
<feature type="transmembrane region" description="Helical" evidence="11">
    <location>
        <begin position="259"/>
        <end position="277"/>
    </location>
</feature>
<dbReference type="KEGG" id="nve:5513794"/>
<comment type="subcellular location">
    <subcellularLocation>
        <location evidence="1">Cell membrane</location>
        <topology evidence="1">Multi-pass membrane protein</topology>
    </subcellularLocation>
</comment>
<dbReference type="InterPro" id="IPR000276">
    <property type="entry name" value="GPCR_Rhodpsn"/>
</dbReference>
<keyword evidence="3 11" id="KW-0812">Transmembrane</keyword>
<dbReference type="Proteomes" id="UP000001593">
    <property type="component" value="Unassembled WGS sequence"/>
</dbReference>
<evidence type="ECO:0000256" key="5">
    <source>
        <dbReference type="ARBA" id="ARBA00023040"/>
    </source>
</evidence>
<feature type="transmembrane region" description="Helical" evidence="11">
    <location>
        <begin position="165"/>
        <end position="185"/>
    </location>
</feature>
<reference evidence="13 14" key="1">
    <citation type="journal article" date="2007" name="Science">
        <title>Sea anemone genome reveals ancestral eumetazoan gene repertoire and genomic organization.</title>
        <authorList>
            <person name="Putnam N.H."/>
            <person name="Srivastava M."/>
            <person name="Hellsten U."/>
            <person name="Dirks B."/>
            <person name="Chapman J."/>
            <person name="Salamov A."/>
            <person name="Terry A."/>
            <person name="Shapiro H."/>
            <person name="Lindquist E."/>
            <person name="Kapitonov V.V."/>
            <person name="Jurka J."/>
            <person name="Genikhovich G."/>
            <person name="Grigoriev I.V."/>
            <person name="Lucas S.M."/>
            <person name="Steele R.E."/>
            <person name="Finnerty J.R."/>
            <person name="Technau U."/>
            <person name="Martindale M.Q."/>
            <person name="Rokhsar D.S."/>
        </authorList>
    </citation>
    <scope>NUCLEOTIDE SEQUENCE [LARGE SCALE GENOMIC DNA]</scope>
    <source>
        <strain evidence="14">CH2 X CH6</strain>
    </source>
</reference>
<dbReference type="SMART" id="SM01381">
    <property type="entry name" value="7TM_GPCR_Srsx"/>
    <property type="match status" value="1"/>
</dbReference>
<feature type="region of interest" description="Disordered" evidence="10">
    <location>
        <begin position="298"/>
        <end position="317"/>
    </location>
</feature>
<dbReference type="GO" id="GO:0005886">
    <property type="term" value="C:plasma membrane"/>
    <property type="evidence" value="ECO:0007669"/>
    <property type="project" value="UniProtKB-SubCell"/>
</dbReference>
<name>A7S2T9_NEMVE</name>
<evidence type="ECO:0000256" key="8">
    <source>
        <dbReference type="ARBA" id="ARBA00023180"/>
    </source>
</evidence>
<evidence type="ECO:0000256" key="9">
    <source>
        <dbReference type="ARBA" id="ARBA00023224"/>
    </source>
</evidence>
<evidence type="ECO:0000256" key="3">
    <source>
        <dbReference type="ARBA" id="ARBA00022692"/>
    </source>
</evidence>
<evidence type="ECO:0000256" key="11">
    <source>
        <dbReference type="SAM" id="Phobius"/>
    </source>
</evidence>
<sequence>MWRGHSYLQLWNTILYFILAIVTTLGNAVVVLAVFKDPFKQLKKHIASYLIASLAVSNLVLVVGELLEAATNIVYGMEAYIIPGPPLVKAADILVCFAVSNSVNTILGLAIERYVLLQSEGHSMRKVTPRQVAGILTVLWATSSTIGLSRIAFQTVHSYRKAIGIIGVISVSTTMCLYLVIFFKIRRVFRMDIARASGENRALTISGLSAQRIRKRQMDAARTIILILASLIFLWTPTAVYLVQRLCTKNSLAYPQIELIYIIGLMNAAVDPGIYAFRTSRFRRAIAAILLKKHRKSSKHHQYMHRRRRVENKEKPC</sequence>
<organism evidence="13 14">
    <name type="scientific">Nematostella vectensis</name>
    <name type="common">Starlet sea anemone</name>
    <dbReference type="NCBI Taxonomy" id="45351"/>
    <lineage>
        <taxon>Eukaryota</taxon>
        <taxon>Metazoa</taxon>
        <taxon>Cnidaria</taxon>
        <taxon>Anthozoa</taxon>
        <taxon>Hexacorallia</taxon>
        <taxon>Actiniaria</taxon>
        <taxon>Edwardsiidae</taxon>
        <taxon>Nematostella</taxon>
    </lineage>
</organism>
<dbReference type="eggNOG" id="KOG3656">
    <property type="taxonomic scope" value="Eukaryota"/>
</dbReference>
<keyword evidence="6 11" id="KW-0472">Membrane</keyword>
<keyword evidence="7" id="KW-0675">Receptor</keyword>
<keyword evidence="2" id="KW-1003">Cell membrane</keyword>
<keyword evidence="4 11" id="KW-1133">Transmembrane helix</keyword>
<dbReference type="InterPro" id="IPR017452">
    <property type="entry name" value="GPCR_Rhodpsn_7TM"/>
</dbReference>
<evidence type="ECO:0000256" key="2">
    <source>
        <dbReference type="ARBA" id="ARBA00022475"/>
    </source>
</evidence>
<dbReference type="PROSITE" id="PS50262">
    <property type="entry name" value="G_PROTEIN_RECEP_F1_2"/>
    <property type="match status" value="1"/>
</dbReference>
<gene>
    <name evidence="13" type="ORF">NEMVEDRAFT_v1g205918</name>
</gene>
<feature type="transmembrane region" description="Helical" evidence="11">
    <location>
        <begin position="47"/>
        <end position="67"/>
    </location>
</feature>
<dbReference type="PANTHER" id="PTHR24246">
    <property type="entry name" value="OLFACTORY RECEPTOR AND ADENOSINE RECEPTOR"/>
    <property type="match status" value="1"/>
</dbReference>
<feature type="transmembrane region" description="Helical" evidence="11">
    <location>
        <begin position="14"/>
        <end position="35"/>
    </location>
</feature>
<accession>A7S2T9</accession>
<evidence type="ECO:0000256" key="10">
    <source>
        <dbReference type="SAM" id="MobiDB-lite"/>
    </source>
</evidence>
<protein>
    <recommendedName>
        <fullName evidence="12">G-protein coupled receptors family 1 profile domain-containing protein</fullName>
    </recommendedName>
</protein>
<dbReference type="PhylomeDB" id="A7S2T9"/>
<evidence type="ECO:0000259" key="12">
    <source>
        <dbReference type="PROSITE" id="PS50262"/>
    </source>
</evidence>
<feature type="transmembrane region" description="Helical" evidence="11">
    <location>
        <begin position="224"/>
        <end position="244"/>
    </location>
</feature>
<keyword evidence="5" id="KW-0297">G-protein coupled receptor</keyword>
<dbReference type="HOGENOM" id="CLU_883695_0_0_1"/>
<dbReference type="GO" id="GO:0004930">
    <property type="term" value="F:G protein-coupled receptor activity"/>
    <property type="evidence" value="ECO:0007669"/>
    <property type="project" value="UniProtKB-KW"/>
</dbReference>
<dbReference type="GO" id="GO:0007186">
    <property type="term" value="P:G protein-coupled receptor signaling pathway"/>
    <property type="evidence" value="ECO:0000318"/>
    <property type="project" value="GO_Central"/>
</dbReference>
<feature type="domain" description="G-protein coupled receptors family 1 profile" evidence="12">
    <location>
        <begin position="26"/>
        <end position="275"/>
    </location>
</feature>
<dbReference type="PANTHER" id="PTHR24246:SF27">
    <property type="entry name" value="ADENOSINE RECEPTOR, ISOFORM A"/>
    <property type="match status" value="1"/>
</dbReference>
<dbReference type="EMBL" id="DS469570">
    <property type="protein sequence ID" value="EDO41948.1"/>
    <property type="molecule type" value="Genomic_DNA"/>
</dbReference>
<feature type="compositionally biased region" description="Basic residues" evidence="10">
    <location>
        <begin position="298"/>
        <end position="310"/>
    </location>
</feature>
<keyword evidence="8" id="KW-0325">Glycoprotein</keyword>
<evidence type="ECO:0000313" key="14">
    <source>
        <dbReference type="Proteomes" id="UP000001593"/>
    </source>
</evidence>
<dbReference type="AlphaFoldDB" id="A7S2T9"/>
<evidence type="ECO:0000256" key="6">
    <source>
        <dbReference type="ARBA" id="ARBA00023136"/>
    </source>
</evidence>
<evidence type="ECO:0000313" key="13">
    <source>
        <dbReference type="EMBL" id="EDO41948.1"/>
    </source>
</evidence>
<keyword evidence="14" id="KW-1185">Reference proteome</keyword>